<evidence type="ECO:0000313" key="1">
    <source>
        <dbReference type="EMBL" id="RGE84735.1"/>
    </source>
</evidence>
<reference evidence="1 2" key="1">
    <citation type="submission" date="2018-08" db="EMBL/GenBank/DDBJ databases">
        <title>A genome reference for cultivated species of the human gut microbiota.</title>
        <authorList>
            <person name="Zou Y."/>
            <person name="Xue W."/>
            <person name="Luo G."/>
        </authorList>
    </citation>
    <scope>NUCLEOTIDE SEQUENCE [LARGE SCALE GENOMIC DNA]</scope>
    <source>
        <strain evidence="1 2">AF37-2AT</strain>
    </source>
</reference>
<proteinExistence type="predicted"/>
<dbReference type="AlphaFoldDB" id="A0A3E3JYZ4"/>
<dbReference type="Proteomes" id="UP000261080">
    <property type="component" value="Unassembled WGS sequence"/>
</dbReference>
<dbReference type="EMBL" id="QVLX01000012">
    <property type="protein sequence ID" value="RGE84735.1"/>
    <property type="molecule type" value="Genomic_DNA"/>
</dbReference>
<dbReference type="RefSeq" id="WP_024731496.1">
    <property type="nucleotide sequence ID" value="NZ_BAABYU010000001.1"/>
</dbReference>
<evidence type="ECO:0000313" key="2">
    <source>
        <dbReference type="Proteomes" id="UP000261080"/>
    </source>
</evidence>
<comment type="caution">
    <text evidence="1">The sequence shown here is derived from an EMBL/GenBank/DDBJ whole genome shotgun (WGS) entry which is preliminary data.</text>
</comment>
<name>A0A3E3JYZ4_9FIRM</name>
<dbReference type="OrthoDB" id="2086892at2"/>
<accession>A0A3E3JYZ4</accession>
<keyword evidence="2" id="KW-1185">Reference proteome</keyword>
<dbReference type="GeneID" id="97194596"/>
<gene>
    <name evidence="1" type="ORF">DW016_14675</name>
</gene>
<protein>
    <submittedName>
        <fullName evidence="1">Uncharacterized protein</fullName>
    </submittedName>
</protein>
<sequence>MKKRKKIHTIKTRKFWLSVILFLVLVTAMYVLMLPQGAVRFAILRSGHPLAALTAKMTTEGYPQDLDDGQIGYVLLDAPYDRDRGEEMGTWLVYRYGMIYVGEYDGH</sequence>
<organism evidence="1 2">
    <name type="scientific">Sellimonas intestinalis</name>
    <dbReference type="NCBI Taxonomy" id="1653434"/>
    <lineage>
        <taxon>Bacteria</taxon>
        <taxon>Bacillati</taxon>
        <taxon>Bacillota</taxon>
        <taxon>Clostridia</taxon>
        <taxon>Lachnospirales</taxon>
        <taxon>Lachnospiraceae</taxon>
        <taxon>Sellimonas</taxon>
    </lineage>
</organism>